<sequence length="307" mass="34724">MKRTLIPVLFCLAFTGKSFSQTKSDKLFLKDGHKEVVIKEVGTGIIKYTYPGEEVLYSISKNLVDKIEFSSGRTEEFKSPFKEVNTLLDIDKIFVTFNPVEIEGLEIMGDLFSKAVGVTTLSSVNNVNNRALTKLKTEAFMMGANALFIGNQFQRGNQYGNENTPGNSTMTTYSAKAYSSEKLDTKAARALIENHKFYYHQKIQLARNGWSPSISIQESVDKELNPILFDLGEVIEKEGKLFVKPKDLKFKGESLEVIRIGDDMITLMDRTDKAVVNFDLLSDQNMLVQNQIKMVQLRKERDNQNSL</sequence>
<dbReference type="RefSeq" id="WP_008199453.1">
    <property type="nucleotide sequence ID" value="NZ_CM001023.1"/>
</dbReference>
<proteinExistence type="predicted"/>
<reference evidence="1 2" key="1">
    <citation type="journal article" date="2011" name="J. Bacteriol.">
        <title>Complete genome sequence of Algoriphagus sp. PR1, bacterial prey of a colony-forming choanoflagellate.</title>
        <authorList>
            <person name="Alegado R.A."/>
            <person name="Ferriera S."/>
            <person name="Nusbaum C."/>
            <person name="Young S.K."/>
            <person name="Zeng Q."/>
            <person name="Imamovic A."/>
            <person name="Fairclough S.R."/>
            <person name="King N."/>
        </authorList>
    </citation>
    <scope>NUCLEOTIDE SEQUENCE [LARGE SCALE GENOMIC DNA]</scope>
    <source>
        <strain evidence="1 2">PR1</strain>
    </source>
</reference>
<dbReference type="HOGENOM" id="CLU_905002_0_0_10"/>
<dbReference type="AlphaFoldDB" id="A3HZJ7"/>
<dbReference type="EMBL" id="AAXU02000001">
    <property type="protein sequence ID" value="EAZ80683.1"/>
    <property type="molecule type" value="Genomic_DNA"/>
</dbReference>
<dbReference type="eggNOG" id="ENOG5030V1H">
    <property type="taxonomic scope" value="Bacteria"/>
</dbReference>
<name>A3HZJ7_9BACT</name>
<accession>A3HZJ7</accession>
<gene>
    <name evidence="1" type="ORF">ALPR1_07155</name>
</gene>
<evidence type="ECO:0000313" key="2">
    <source>
        <dbReference type="Proteomes" id="UP000003919"/>
    </source>
</evidence>
<keyword evidence="2" id="KW-1185">Reference proteome</keyword>
<evidence type="ECO:0000313" key="1">
    <source>
        <dbReference type="EMBL" id="EAZ80683.1"/>
    </source>
</evidence>
<protein>
    <submittedName>
        <fullName evidence="1">Uncharacterized protein</fullName>
    </submittedName>
</protein>
<dbReference type="EMBL" id="CM001023">
    <property type="protein sequence ID" value="EAZ80683.1"/>
    <property type="molecule type" value="Genomic_DNA"/>
</dbReference>
<organism evidence="1 2">
    <name type="scientific">Algoriphagus machipongonensis</name>
    <dbReference type="NCBI Taxonomy" id="388413"/>
    <lineage>
        <taxon>Bacteria</taxon>
        <taxon>Pseudomonadati</taxon>
        <taxon>Bacteroidota</taxon>
        <taxon>Cytophagia</taxon>
        <taxon>Cytophagales</taxon>
        <taxon>Cyclobacteriaceae</taxon>
        <taxon>Algoriphagus</taxon>
    </lineage>
</organism>
<dbReference type="OrthoDB" id="958951at2"/>
<comment type="caution">
    <text evidence="1">The sequence shown here is derived from an EMBL/GenBank/DDBJ whole genome shotgun (WGS) entry which is preliminary data.</text>
</comment>
<dbReference type="Proteomes" id="UP000003919">
    <property type="component" value="Chromosome"/>
</dbReference>